<sequence>MPWHSIFQSPFKGVILLETGIQIESGILFFNHLSRWHFIRD</sequence>
<evidence type="ECO:0000313" key="2">
    <source>
        <dbReference type="Proteomes" id="UP001497535"/>
    </source>
</evidence>
<name>A0ACB0YF03_MELEN</name>
<organism evidence="1 2">
    <name type="scientific">Meloidogyne enterolobii</name>
    <name type="common">Root-knot nematode worm</name>
    <name type="synonym">Meloidogyne mayaguensis</name>
    <dbReference type="NCBI Taxonomy" id="390850"/>
    <lineage>
        <taxon>Eukaryota</taxon>
        <taxon>Metazoa</taxon>
        <taxon>Ecdysozoa</taxon>
        <taxon>Nematoda</taxon>
        <taxon>Chromadorea</taxon>
        <taxon>Rhabditida</taxon>
        <taxon>Tylenchina</taxon>
        <taxon>Tylenchomorpha</taxon>
        <taxon>Tylenchoidea</taxon>
        <taxon>Meloidogynidae</taxon>
        <taxon>Meloidogyninae</taxon>
        <taxon>Meloidogyne</taxon>
    </lineage>
</organism>
<comment type="caution">
    <text evidence="1">The sequence shown here is derived from an EMBL/GenBank/DDBJ whole genome shotgun (WGS) entry which is preliminary data.</text>
</comment>
<evidence type="ECO:0000313" key="1">
    <source>
        <dbReference type="EMBL" id="CAK5044046.1"/>
    </source>
</evidence>
<proteinExistence type="predicted"/>
<keyword evidence="2" id="KW-1185">Reference proteome</keyword>
<dbReference type="Proteomes" id="UP001497535">
    <property type="component" value="Unassembled WGS sequence"/>
</dbReference>
<protein>
    <submittedName>
        <fullName evidence="1">Uncharacterized protein</fullName>
    </submittedName>
</protein>
<dbReference type="EMBL" id="CAVMJV010000011">
    <property type="protein sequence ID" value="CAK5044046.1"/>
    <property type="molecule type" value="Genomic_DNA"/>
</dbReference>
<reference evidence="1" key="1">
    <citation type="submission" date="2023-11" db="EMBL/GenBank/DDBJ databases">
        <authorList>
            <person name="Poullet M."/>
        </authorList>
    </citation>
    <scope>NUCLEOTIDE SEQUENCE</scope>
    <source>
        <strain evidence="1">E1834</strain>
    </source>
</reference>
<accession>A0ACB0YF03</accession>
<gene>
    <name evidence="1" type="ORF">MENTE1834_LOCUS11328</name>
</gene>